<feature type="region of interest" description="Disordered" evidence="1">
    <location>
        <begin position="225"/>
        <end position="246"/>
    </location>
</feature>
<reference evidence="3" key="1">
    <citation type="submission" date="2025-08" db="UniProtKB">
        <authorList>
            <consortium name="RefSeq"/>
        </authorList>
    </citation>
    <scope>IDENTIFICATION</scope>
</reference>
<accession>A0ABM0JFM2</accession>
<feature type="compositionally biased region" description="Polar residues" evidence="1">
    <location>
        <begin position="225"/>
        <end position="235"/>
    </location>
</feature>
<dbReference type="RefSeq" id="XP_005092568.1">
    <property type="nucleotide sequence ID" value="XM_005092511.3"/>
</dbReference>
<dbReference type="GeneID" id="101864596"/>
<organism evidence="2 3">
    <name type="scientific">Aplysia californica</name>
    <name type="common">California sea hare</name>
    <dbReference type="NCBI Taxonomy" id="6500"/>
    <lineage>
        <taxon>Eukaryota</taxon>
        <taxon>Metazoa</taxon>
        <taxon>Spiralia</taxon>
        <taxon>Lophotrochozoa</taxon>
        <taxon>Mollusca</taxon>
        <taxon>Gastropoda</taxon>
        <taxon>Heterobranchia</taxon>
        <taxon>Euthyneura</taxon>
        <taxon>Tectipleura</taxon>
        <taxon>Aplysiida</taxon>
        <taxon>Aplysioidea</taxon>
        <taxon>Aplysiidae</taxon>
        <taxon>Aplysia</taxon>
    </lineage>
</organism>
<proteinExistence type="predicted"/>
<feature type="region of interest" description="Disordered" evidence="1">
    <location>
        <begin position="324"/>
        <end position="391"/>
    </location>
</feature>
<evidence type="ECO:0000313" key="2">
    <source>
        <dbReference type="Proteomes" id="UP000694888"/>
    </source>
</evidence>
<feature type="compositionally biased region" description="Pro residues" evidence="1">
    <location>
        <begin position="236"/>
        <end position="246"/>
    </location>
</feature>
<keyword evidence="2" id="KW-1185">Reference proteome</keyword>
<feature type="compositionally biased region" description="Basic and acidic residues" evidence="1">
    <location>
        <begin position="372"/>
        <end position="391"/>
    </location>
</feature>
<name>A0ABM0JFM2_APLCA</name>
<gene>
    <name evidence="3" type="primary">LOC101864596</name>
</gene>
<dbReference type="Proteomes" id="UP000694888">
    <property type="component" value="Unplaced"/>
</dbReference>
<evidence type="ECO:0000256" key="1">
    <source>
        <dbReference type="SAM" id="MobiDB-lite"/>
    </source>
</evidence>
<evidence type="ECO:0000313" key="3">
    <source>
        <dbReference type="RefSeq" id="XP_005092568.1"/>
    </source>
</evidence>
<protein>
    <submittedName>
        <fullName evidence="3">Uncharacterized protein LOC101864596 isoform X1</fullName>
    </submittedName>
</protein>
<sequence length="534" mass="59228">MHLLLQATNMPESPSADHQLVSSRRPGLARAASIPGITSFARNNRFLGVRHQPYSTRSSRRSAREVRGENVWRAANSRVTKKPKVRSFNDPNYPNGRSDVIRSWSVNHIASALKEKLVLQVETEKTSAGDEMTVHAQTAGLPASWQESETKEGKDIGAQTTSGEAVDDEWDNATEFGPRDILRETSDKIALKKAPGGLNMCDMNQASTNIERSRSGKYNCQPSQGRNFLSLRTPQQSPPLQMPTPRIPMNKVGTVDTNSLTDLTSASRVEREVPDRYIAMNKDIDDDPNMDVGFFGDDENVEDEISICVPSFGDEFPDELRKRRTRSLKSKLQARRCTQRRHRSEHVQPTASFLSSEGEDEEEASPAITALRKQDTLKLEDHDDNASEAELERAVAAPRTLSRVIADIDNDLFLDLYVSSDDDETEGLLSCSSNSNGDCGDSQTLPLPSCTNEYRGLIPLREDFCCAVCGAMLESLPLFSVHDILNPVGLTSHALQENVTDNDLFCPQCDCGRCVFNSHNLMDTRGHSAVHYLS</sequence>
<feature type="compositionally biased region" description="Basic residues" evidence="1">
    <location>
        <begin position="324"/>
        <end position="344"/>
    </location>
</feature>